<dbReference type="Proteomes" id="UP000264980">
    <property type="component" value="Chromosome"/>
</dbReference>
<evidence type="ECO:0000313" key="1">
    <source>
        <dbReference type="EMBL" id="AXF78613.1"/>
    </source>
</evidence>
<evidence type="ECO:0000313" key="2">
    <source>
        <dbReference type="Proteomes" id="UP000264980"/>
    </source>
</evidence>
<name>A0A345CYU6_9GAMM</name>
<dbReference type="AlphaFoldDB" id="A0A345CYU6"/>
<gene>
    <name evidence="1" type="ORF">AV903_25650</name>
</gene>
<dbReference type="RefSeq" id="WP_233479075.1">
    <property type="nucleotide sequence ID" value="NZ_CP013970.1"/>
</dbReference>
<accession>A0A345CYU6</accession>
<reference evidence="2" key="1">
    <citation type="submission" date="2016-01" db="EMBL/GenBank/DDBJ databases">
        <authorList>
            <person name="Shapiro L."/>
        </authorList>
    </citation>
    <scope>NUCLEOTIDE SEQUENCE [LARGE SCALE GENOMIC DNA]</scope>
    <source>
        <strain evidence="2">MDcuke</strain>
    </source>
</reference>
<dbReference type="EMBL" id="CP013970">
    <property type="protein sequence ID" value="AXF78613.1"/>
    <property type="molecule type" value="Genomic_DNA"/>
</dbReference>
<organism evidence="1 2">
    <name type="scientific">Erwinia tracheiphila</name>
    <dbReference type="NCBI Taxonomy" id="65700"/>
    <lineage>
        <taxon>Bacteria</taxon>
        <taxon>Pseudomonadati</taxon>
        <taxon>Pseudomonadota</taxon>
        <taxon>Gammaproteobacteria</taxon>
        <taxon>Enterobacterales</taxon>
        <taxon>Erwiniaceae</taxon>
        <taxon>Erwinia</taxon>
    </lineage>
</organism>
<proteinExistence type="predicted"/>
<protein>
    <submittedName>
        <fullName evidence="1">Uncharacterized protein</fullName>
    </submittedName>
</protein>
<sequence length="69" mass="7926">MKRWIKVVSIVALSGCIFSPSGRWWQWLLTRATACKHIVPGGNPLAYCCNNENRLLQHIMVIAGYFHRL</sequence>